<feature type="domain" description="DUF6593" evidence="1">
    <location>
        <begin position="36"/>
        <end position="198"/>
    </location>
</feature>
<organism evidence="2 3">
    <name type="scientific">Phanerochaete carnosa (strain HHB-10118-sp)</name>
    <name type="common">White-rot fungus</name>
    <name type="synonym">Peniophora carnosa</name>
    <dbReference type="NCBI Taxonomy" id="650164"/>
    <lineage>
        <taxon>Eukaryota</taxon>
        <taxon>Fungi</taxon>
        <taxon>Dikarya</taxon>
        <taxon>Basidiomycota</taxon>
        <taxon>Agaricomycotina</taxon>
        <taxon>Agaricomycetes</taxon>
        <taxon>Polyporales</taxon>
        <taxon>Phanerochaetaceae</taxon>
        <taxon>Phanerochaete</taxon>
    </lineage>
</organism>
<evidence type="ECO:0000259" key="1">
    <source>
        <dbReference type="Pfam" id="PF20236"/>
    </source>
</evidence>
<proteinExistence type="predicted"/>
<dbReference type="Pfam" id="PF20236">
    <property type="entry name" value="DUF6593"/>
    <property type="match status" value="1"/>
</dbReference>
<dbReference type="KEGG" id="pco:PHACADRAFT_260199"/>
<name>K5W441_PHACS</name>
<reference evidence="2 3" key="1">
    <citation type="journal article" date="2012" name="BMC Genomics">
        <title>Comparative genomics of the white-rot fungi, Phanerochaete carnosa and P. chrysosporium, to elucidate the genetic basis of the distinct wood types they colonize.</title>
        <authorList>
            <person name="Suzuki H."/>
            <person name="MacDonald J."/>
            <person name="Syed K."/>
            <person name="Salamov A."/>
            <person name="Hori C."/>
            <person name="Aerts A."/>
            <person name="Henrissat B."/>
            <person name="Wiebenga A."/>
            <person name="vanKuyk P.A."/>
            <person name="Barry K."/>
            <person name="Lindquist E."/>
            <person name="LaButti K."/>
            <person name="Lapidus A."/>
            <person name="Lucas S."/>
            <person name="Coutinho P."/>
            <person name="Gong Y."/>
            <person name="Samejima M."/>
            <person name="Mahadevan R."/>
            <person name="Abou-Zaid M."/>
            <person name="de Vries R.P."/>
            <person name="Igarashi K."/>
            <person name="Yadav J.S."/>
            <person name="Grigoriev I.V."/>
            <person name="Master E.R."/>
        </authorList>
    </citation>
    <scope>NUCLEOTIDE SEQUENCE [LARGE SCALE GENOMIC DNA]</scope>
    <source>
        <strain evidence="2 3">HHB-10118-sp</strain>
    </source>
</reference>
<protein>
    <recommendedName>
        <fullName evidence="1">DUF6593 domain-containing protein</fullName>
    </recommendedName>
</protein>
<evidence type="ECO:0000313" key="3">
    <source>
        <dbReference type="Proteomes" id="UP000008370"/>
    </source>
</evidence>
<gene>
    <name evidence="2" type="ORF">PHACADRAFT_260199</name>
</gene>
<dbReference type="EMBL" id="JH930474">
    <property type="protein sequence ID" value="EKM53714.1"/>
    <property type="molecule type" value="Genomic_DNA"/>
</dbReference>
<sequence length="204" mass="22813">MSHFGSKSLKQHCGSVTYSFSQLTYRSMLLLPPSTSSDGRPLYHISVEVNCFRPGSHITVIRRGGSESGAYVGEYEIGLPARLNRVTIGPVAKMLMRPVLSWHHNAVRFESPRLRWNFDGIDLRWDPEISAQTPKGRTFKCTCPNPANNKALLRLATFHPPDPLRAISGARPMAMLTVEKEGQLLMDHILITALLLQQDSYLVS</sequence>
<dbReference type="OrthoDB" id="3174721at2759"/>
<keyword evidence="3" id="KW-1185">Reference proteome</keyword>
<dbReference type="HOGENOM" id="CLU_094652_0_0_1"/>
<dbReference type="InterPro" id="IPR046528">
    <property type="entry name" value="DUF6593"/>
</dbReference>
<evidence type="ECO:0000313" key="2">
    <source>
        <dbReference type="EMBL" id="EKM53714.1"/>
    </source>
</evidence>
<dbReference type="RefSeq" id="XP_007398395.1">
    <property type="nucleotide sequence ID" value="XM_007398333.1"/>
</dbReference>
<dbReference type="Proteomes" id="UP000008370">
    <property type="component" value="Unassembled WGS sequence"/>
</dbReference>
<dbReference type="InParanoid" id="K5W441"/>
<dbReference type="GeneID" id="18917659"/>
<dbReference type="AlphaFoldDB" id="K5W441"/>
<accession>K5W441</accession>